<proteinExistence type="predicted"/>
<reference evidence="1" key="2">
    <citation type="journal article" date="2012" name="PLoS ONE">
        <title>A Deeply Branching Thermophilic Bacterium with an Ancient Acetyl-CoA Pathway Dominates a Subsurface Ecosystem.</title>
        <authorList>
            <person name="Takami H."/>
            <person name="Noguchi H."/>
            <person name="Takaki Y."/>
            <person name="Uchiyama I."/>
            <person name="Toyoda A."/>
            <person name="Nishi S."/>
            <person name="Chee G.-J."/>
            <person name="Arai W."/>
            <person name="Nunoura T."/>
            <person name="Itoh T."/>
            <person name="Hattori M."/>
            <person name="Takai K."/>
        </authorList>
    </citation>
    <scope>NUCLEOTIDE SEQUENCE</scope>
</reference>
<gene>
    <name evidence="1" type="ORF">HGMM_F50B04C33</name>
</gene>
<reference evidence="1" key="1">
    <citation type="journal article" date="2005" name="Environ. Microbiol.">
        <title>Genetic and functional properties of uncultivated thermophilic crenarchaeotes from a subsurface gold mine as revealed by analysis of genome fragments.</title>
        <authorList>
            <person name="Nunoura T."/>
            <person name="Hirayama H."/>
            <person name="Takami H."/>
            <person name="Oida H."/>
            <person name="Nishi S."/>
            <person name="Shimamura S."/>
            <person name="Suzuki Y."/>
            <person name="Inagaki F."/>
            <person name="Takai K."/>
            <person name="Nealson K.H."/>
            <person name="Horikoshi K."/>
        </authorList>
    </citation>
    <scope>NUCLEOTIDE SEQUENCE</scope>
</reference>
<dbReference type="AlphaFoldDB" id="H5SMC1"/>
<name>H5SMC1_9BACT</name>
<evidence type="ECO:0000313" key="1">
    <source>
        <dbReference type="EMBL" id="BAL57307.1"/>
    </source>
</evidence>
<accession>H5SMC1</accession>
<protein>
    <submittedName>
        <fullName evidence="1">Uncharacterized protein</fullName>
    </submittedName>
</protein>
<dbReference type="EMBL" id="AP011772">
    <property type="protein sequence ID" value="BAL57307.1"/>
    <property type="molecule type" value="Genomic_DNA"/>
</dbReference>
<sequence length="71" mass="8103">MVEGVLGVLSWERHRVFRVWRSGARGLALLPRSGGVNSVSTFSLVEEVLDRLERLELRRKATDLARLMELI</sequence>
<organism evidence="1">
    <name type="scientific">uncultured Bacteroidota bacterium</name>
    <dbReference type="NCBI Taxonomy" id="152509"/>
    <lineage>
        <taxon>Bacteria</taxon>
        <taxon>Pseudomonadati</taxon>
        <taxon>Bacteroidota</taxon>
        <taxon>environmental samples</taxon>
    </lineage>
</organism>